<comment type="caution">
    <text evidence="2">The sequence shown here is derived from an EMBL/GenBank/DDBJ whole genome shotgun (WGS) entry which is preliminary data.</text>
</comment>
<name>A0A508BCS7_9ACTO</name>
<keyword evidence="1" id="KW-0812">Transmembrane</keyword>
<feature type="transmembrane region" description="Helical" evidence="1">
    <location>
        <begin position="200"/>
        <end position="222"/>
    </location>
</feature>
<dbReference type="PANTHER" id="PTHR36840:SF1">
    <property type="entry name" value="BLL5714 PROTEIN"/>
    <property type="match status" value="1"/>
</dbReference>
<feature type="transmembrane region" description="Helical" evidence="1">
    <location>
        <begin position="108"/>
        <end position="132"/>
    </location>
</feature>
<dbReference type="Pfam" id="PF06772">
    <property type="entry name" value="LtrA"/>
    <property type="match status" value="1"/>
</dbReference>
<dbReference type="PANTHER" id="PTHR36840">
    <property type="entry name" value="BLL5714 PROTEIN"/>
    <property type="match status" value="1"/>
</dbReference>
<feature type="transmembrane region" description="Helical" evidence="1">
    <location>
        <begin position="336"/>
        <end position="361"/>
    </location>
</feature>
<dbReference type="GeneID" id="64213277"/>
<proteinExistence type="predicted"/>
<feature type="transmembrane region" description="Helical" evidence="1">
    <location>
        <begin position="373"/>
        <end position="391"/>
    </location>
</feature>
<feature type="transmembrane region" description="Helical" evidence="1">
    <location>
        <begin position="174"/>
        <end position="194"/>
    </location>
</feature>
<gene>
    <name evidence="2" type="ORF">FK267_12870</name>
</gene>
<reference evidence="2 3" key="1">
    <citation type="submission" date="2019-06" db="EMBL/GenBank/DDBJ databases">
        <title>Draft genome sequence of Actinomyces oris CCUG 34288T.</title>
        <authorList>
            <person name="Salva-Serra F."/>
            <person name="Cardew S."/>
            <person name="Moore E."/>
        </authorList>
    </citation>
    <scope>NUCLEOTIDE SEQUENCE [LARGE SCALE GENOMIC DNA]</scope>
    <source>
        <strain evidence="2 3">CCUG 34288</strain>
    </source>
</reference>
<feature type="transmembrane region" description="Helical" evidence="1">
    <location>
        <begin position="76"/>
        <end position="96"/>
    </location>
</feature>
<dbReference type="RefSeq" id="WP_141407443.1">
    <property type="nucleotide sequence ID" value="NZ_CP066060.1"/>
</dbReference>
<feature type="transmembrane region" description="Helical" evidence="1">
    <location>
        <begin position="309"/>
        <end position="330"/>
    </location>
</feature>
<dbReference type="AlphaFoldDB" id="A0A508BCS7"/>
<feature type="transmembrane region" description="Helical" evidence="1">
    <location>
        <begin position="144"/>
        <end position="162"/>
    </location>
</feature>
<evidence type="ECO:0000313" key="2">
    <source>
        <dbReference type="EMBL" id="TQD59057.1"/>
    </source>
</evidence>
<feature type="transmembrane region" description="Helical" evidence="1">
    <location>
        <begin position="397"/>
        <end position="419"/>
    </location>
</feature>
<feature type="transmembrane region" description="Helical" evidence="1">
    <location>
        <begin position="49"/>
        <end position="70"/>
    </location>
</feature>
<protein>
    <submittedName>
        <fullName evidence="2">Low temperature requirement protein A</fullName>
    </submittedName>
</protein>
<keyword evidence="1" id="KW-1133">Transmembrane helix</keyword>
<dbReference type="Proteomes" id="UP000317942">
    <property type="component" value="Unassembled WGS sequence"/>
</dbReference>
<feature type="transmembrane region" description="Helical" evidence="1">
    <location>
        <begin position="266"/>
        <end position="288"/>
    </location>
</feature>
<keyword evidence="1" id="KW-0472">Membrane</keyword>
<dbReference type="InterPro" id="IPR010640">
    <property type="entry name" value="Low_temperature_requirement_A"/>
</dbReference>
<evidence type="ECO:0000313" key="3">
    <source>
        <dbReference type="Proteomes" id="UP000317942"/>
    </source>
</evidence>
<feature type="transmembrane region" description="Helical" evidence="1">
    <location>
        <begin position="234"/>
        <end position="254"/>
    </location>
</feature>
<sequence length="432" mass="46437">MTDTSATDAPRSATAVPPSATAGRFLHSLTPMRSRDPHEEHRVATTLELLYDLTLVIAFGVNGVQMAHALASGHVAAGLAAFGFVQFCTIWAWMSYSSFASSYDTDDWGVRSGVAVQMVGVIMMTTGIPALYEGFEHGWQLHSGNIVVGYVVMRVSLVALWLRAARANPDQARACRIHALWIALAQVLWVGTLFVHLNALSLFIVSVLLFTMELAVPMHLVRRYDHMGWHPHHLAERFGLLTIITLGEVLVGTAQSVTTLYTEHGWSASAVVVLASGVSIALGLWWVYFEVPFGQVLHKHPTRAVTVAYVHFILFASLAAIGAGLHVAALREEGHAVISSTGAVLSVAVPMAVFVIILYALVVAVNLRALGRIYQLMLGLTIAALAGSVLLSLAGVPFAACLAVIVLAPWINVAGVETVGSRDMHKRLEVDA</sequence>
<organism evidence="2 3">
    <name type="scientific">Actinomyces oris</name>
    <dbReference type="NCBI Taxonomy" id="544580"/>
    <lineage>
        <taxon>Bacteria</taxon>
        <taxon>Bacillati</taxon>
        <taxon>Actinomycetota</taxon>
        <taxon>Actinomycetes</taxon>
        <taxon>Actinomycetales</taxon>
        <taxon>Actinomycetaceae</taxon>
        <taxon>Actinomyces</taxon>
    </lineage>
</organism>
<accession>A0A508BCS7</accession>
<evidence type="ECO:0000256" key="1">
    <source>
        <dbReference type="SAM" id="Phobius"/>
    </source>
</evidence>
<dbReference type="EMBL" id="VICC01000010">
    <property type="protein sequence ID" value="TQD59057.1"/>
    <property type="molecule type" value="Genomic_DNA"/>
</dbReference>